<keyword evidence="5" id="KW-1185">Reference proteome</keyword>
<dbReference type="InterPro" id="IPR045339">
    <property type="entry name" value="DUF6534"/>
</dbReference>
<feature type="transmembrane region" description="Helical" evidence="2">
    <location>
        <begin position="104"/>
        <end position="125"/>
    </location>
</feature>
<evidence type="ECO:0000256" key="1">
    <source>
        <dbReference type="SAM" id="MobiDB-lite"/>
    </source>
</evidence>
<dbReference type="PANTHER" id="PTHR40465">
    <property type="entry name" value="CHROMOSOME 1, WHOLE GENOME SHOTGUN SEQUENCE"/>
    <property type="match status" value="1"/>
</dbReference>
<dbReference type="OMA" id="VTHDAFI"/>
<feature type="transmembrane region" description="Helical" evidence="2">
    <location>
        <begin position="145"/>
        <end position="169"/>
    </location>
</feature>
<comment type="caution">
    <text evidence="4">The sequence shown here is derived from an EMBL/GenBank/DDBJ whole genome shotgun (WGS) entry which is preliminary data.</text>
</comment>
<dbReference type="Pfam" id="PF20152">
    <property type="entry name" value="DUF6534"/>
    <property type="match status" value="1"/>
</dbReference>
<sequence>MGYQFNWALFGVLTTQVYLYQTSSFQDGWALHLVVWFSYLLECFQIAMATHDSYKQLAVSWGQPALLHNGWFVWLTMPICTAITSLIAQCFYAWRIYILSDSSVLTGAIVLLSFMQSGAGLASGIESALLDGKDTSNITTNTSTVVTVWLTGTAACDILIFTAMAYCLSRSRTGFKGTDKLLNKIILLVIETGLATAVVAVIELALFVGIPDRHYYVVPALMLSKLYTNSLLVILNNRPRRKCADCSNVHSSQFSPGTFSPGAFGVRSTMMDTMGSIQVSVDRETYGDQLAMISLNGKEDTHTRDKMSTRASTRSRPTEDDV</sequence>
<dbReference type="PANTHER" id="PTHR40465:SF1">
    <property type="entry name" value="DUF6534 DOMAIN-CONTAINING PROTEIN"/>
    <property type="match status" value="1"/>
</dbReference>
<evidence type="ECO:0000313" key="5">
    <source>
        <dbReference type="Proteomes" id="UP000053558"/>
    </source>
</evidence>
<evidence type="ECO:0000259" key="3">
    <source>
        <dbReference type="Pfam" id="PF20152"/>
    </source>
</evidence>
<proteinExistence type="predicted"/>
<dbReference type="GeneID" id="19211418"/>
<dbReference type="AlphaFoldDB" id="A0A5M3MJQ1"/>
<dbReference type="KEGG" id="cput:CONPUDRAFT_90877"/>
<evidence type="ECO:0000313" key="4">
    <source>
        <dbReference type="EMBL" id="EIW79468.1"/>
    </source>
</evidence>
<accession>A0A5M3MJQ1</accession>
<dbReference type="OrthoDB" id="2953893at2759"/>
<keyword evidence="2" id="KW-1133">Transmembrane helix</keyword>
<reference evidence="5" key="1">
    <citation type="journal article" date="2012" name="Science">
        <title>The Paleozoic origin of enzymatic lignin decomposition reconstructed from 31 fungal genomes.</title>
        <authorList>
            <person name="Floudas D."/>
            <person name="Binder M."/>
            <person name="Riley R."/>
            <person name="Barry K."/>
            <person name="Blanchette R.A."/>
            <person name="Henrissat B."/>
            <person name="Martinez A.T."/>
            <person name="Otillar R."/>
            <person name="Spatafora J.W."/>
            <person name="Yadav J.S."/>
            <person name="Aerts A."/>
            <person name="Benoit I."/>
            <person name="Boyd A."/>
            <person name="Carlson A."/>
            <person name="Copeland A."/>
            <person name="Coutinho P.M."/>
            <person name="de Vries R.P."/>
            <person name="Ferreira P."/>
            <person name="Findley K."/>
            <person name="Foster B."/>
            <person name="Gaskell J."/>
            <person name="Glotzer D."/>
            <person name="Gorecki P."/>
            <person name="Heitman J."/>
            <person name="Hesse C."/>
            <person name="Hori C."/>
            <person name="Igarashi K."/>
            <person name="Jurgens J.A."/>
            <person name="Kallen N."/>
            <person name="Kersten P."/>
            <person name="Kohler A."/>
            <person name="Kuees U."/>
            <person name="Kumar T.K.A."/>
            <person name="Kuo A."/>
            <person name="LaButti K."/>
            <person name="Larrondo L.F."/>
            <person name="Lindquist E."/>
            <person name="Ling A."/>
            <person name="Lombard V."/>
            <person name="Lucas S."/>
            <person name="Lundell T."/>
            <person name="Martin R."/>
            <person name="McLaughlin D.J."/>
            <person name="Morgenstern I."/>
            <person name="Morin E."/>
            <person name="Murat C."/>
            <person name="Nagy L.G."/>
            <person name="Nolan M."/>
            <person name="Ohm R.A."/>
            <person name="Patyshakuliyeva A."/>
            <person name="Rokas A."/>
            <person name="Ruiz-Duenas F.J."/>
            <person name="Sabat G."/>
            <person name="Salamov A."/>
            <person name="Samejima M."/>
            <person name="Schmutz J."/>
            <person name="Slot J.C."/>
            <person name="St John F."/>
            <person name="Stenlid J."/>
            <person name="Sun H."/>
            <person name="Sun S."/>
            <person name="Syed K."/>
            <person name="Tsang A."/>
            <person name="Wiebenga A."/>
            <person name="Young D."/>
            <person name="Pisabarro A."/>
            <person name="Eastwood D.C."/>
            <person name="Martin F."/>
            <person name="Cullen D."/>
            <person name="Grigoriev I.V."/>
            <person name="Hibbett D.S."/>
        </authorList>
    </citation>
    <scope>NUCLEOTIDE SEQUENCE [LARGE SCALE GENOMIC DNA]</scope>
    <source>
        <strain evidence="5">RWD-64-598 SS2</strain>
    </source>
</reference>
<feature type="transmembrane region" description="Helical" evidence="2">
    <location>
        <begin position="181"/>
        <end position="210"/>
    </location>
</feature>
<keyword evidence="2" id="KW-0812">Transmembrane</keyword>
<name>A0A5M3MJQ1_CONPW</name>
<dbReference type="EMBL" id="JH711580">
    <property type="protein sequence ID" value="EIW79468.1"/>
    <property type="molecule type" value="Genomic_DNA"/>
</dbReference>
<gene>
    <name evidence="4" type="ORF">CONPUDRAFT_90877</name>
</gene>
<feature type="transmembrane region" description="Helical" evidence="2">
    <location>
        <begin position="29"/>
        <end position="51"/>
    </location>
</feature>
<feature type="transmembrane region" description="Helical" evidence="2">
    <location>
        <begin position="216"/>
        <end position="235"/>
    </location>
</feature>
<dbReference type="RefSeq" id="XP_007769878.1">
    <property type="nucleotide sequence ID" value="XM_007771688.1"/>
</dbReference>
<feature type="compositionally biased region" description="Basic and acidic residues" evidence="1">
    <location>
        <begin position="297"/>
        <end position="308"/>
    </location>
</feature>
<keyword evidence="2" id="KW-0472">Membrane</keyword>
<dbReference type="Proteomes" id="UP000053558">
    <property type="component" value="Unassembled WGS sequence"/>
</dbReference>
<organism evidence="4 5">
    <name type="scientific">Coniophora puteana (strain RWD-64-598)</name>
    <name type="common">Brown rot fungus</name>
    <dbReference type="NCBI Taxonomy" id="741705"/>
    <lineage>
        <taxon>Eukaryota</taxon>
        <taxon>Fungi</taxon>
        <taxon>Dikarya</taxon>
        <taxon>Basidiomycota</taxon>
        <taxon>Agaricomycotina</taxon>
        <taxon>Agaricomycetes</taxon>
        <taxon>Agaricomycetidae</taxon>
        <taxon>Boletales</taxon>
        <taxon>Coniophorineae</taxon>
        <taxon>Coniophoraceae</taxon>
        <taxon>Coniophora</taxon>
    </lineage>
</organism>
<protein>
    <recommendedName>
        <fullName evidence="3">DUF6534 domain-containing protein</fullName>
    </recommendedName>
</protein>
<feature type="region of interest" description="Disordered" evidence="1">
    <location>
        <begin position="297"/>
        <end position="322"/>
    </location>
</feature>
<evidence type="ECO:0000256" key="2">
    <source>
        <dbReference type="SAM" id="Phobius"/>
    </source>
</evidence>
<feature type="domain" description="DUF6534" evidence="3">
    <location>
        <begin position="153"/>
        <end position="239"/>
    </location>
</feature>
<feature type="transmembrane region" description="Helical" evidence="2">
    <location>
        <begin position="71"/>
        <end position="92"/>
    </location>
</feature>